<dbReference type="SUPFAM" id="SSF52540">
    <property type="entry name" value="P-loop containing nucleoside triphosphate hydrolases"/>
    <property type="match status" value="1"/>
</dbReference>
<organism evidence="1 2">
    <name type="scientific">Ensete ventricosum</name>
    <name type="common">Abyssinian banana</name>
    <name type="synonym">Musa ensete</name>
    <dbReference type="NCBI Taxonomy" id="4639"/>
    <lineage>
        <taxon>Eukaryota</taxon>
        <taxon>Viridiplantae</taxon>
        <taxon>Streptophyta</taxon>
        <taxon>Embryophyta</taxon>
        <taxon>Tracheophyta</taxon>
        <taxon>Spermatophyta</taxon>
        <taxon>Magnoliopsida</taxon>
        <taxon>Liliopsida</taxon>
        <taxon>Zingiberales</taxon>
        <taxon>Musaceae</taxon>
        <taxon>Ensete</taxon>
    </lineage>
</organism>
<dbReference type="EMBL" id="AMZH03018316">
    <property type="protein sequence ID" value="RRT41763.1"/>
    <property type="molecule type" value="Genomic_DNA"/>
</dbReference>
<protein>
    <recommendedName>
        <fullName evidence="3">Kinesin motor domain-containing protein</fullName>
    </recommendedName>
</protein>
<evidence type="ECO:0000313" key="2">
    <source>
        <dbReference type="Proteomes" id="UP000287651"/>
    </source>
</evidence>
<name>A0A426XQF4_ENSVE</name>
<dbReference type="AlphaFoldDB" id="A0A426XQF4"/>
<accession>A0A426XQF4</accession>
<dbReference type="InterPro" id="IPR027417">
    <property type="entry name" value="P-loop_NTPase"/>
</dbReference>
<sequence length="84" mass="9823">MDLSVEKVNCFFMIYFAKTSRGKTYTMWGPPNALLEDAWSRTTRGLALCAYERLFSRIEKWIKVDVPTGVCVDYLTEEYVCMMM</sequence>
<dbReference type="Proteomes" id="UP000287651">
    <property type="component" value="Unassembled WGS sequence"/>
</dbReference>
<reference evidence="1 2" key="1">
    <citation type="journal article" date="2014" name="Agronomy (Basel)">
        <title>A Draft Genome Sequence for Ensete ventricosum, the Drought-Tolerant Tree Against Hunger.</title>
        <authorList>
            <person name="Harrison J."/>
            <person name="Moore K.A."/>
            <person name="Paszkiewicz K."/>
            <person name="Jones T."/>
            <person name="Grant M."/>
            <person name="Ambacheew D."/>
            <person name="Muzemil S."/>
            <person name="Studholme D.J."/>
        </authorList>
    </citation>
    <scope>NUCLEOTIDE SEQUENCE [LARGE SCALE GENOMIC DNA]</scope>
</reference>
<dbReference type="InterPro" id="IPR036961">
    <property type="entry name" value="Kinesin_motor_dom_sf"/>
</dbReference>
<proteinExistence type="predicted"/>
<dbReference type="Gene3D" id="3.40.850.10">
    <property type="entry name" value="Kinesin motor domain"/>
    <property type="match status" value="1"/>
</dbReference>
<evidence type="ECO:0000313" key="1">
    <source>
        <dbReference type="EMBL" id="RRT41763.1"/>
    </source>
</evidence>
<gene>
    <name evidence="1" type="ORF">B296_00057550</name>
</gene>
<evidence type="ECO:0008006" key="3">
    <source>
        <dbReference type="Google" id="ProtNLM"/>
    </source>
</evidence>
<comment type="caution">
    <text evidence="1">The sequence shown here is derived from an EMBL/GenBank/DDBJ whole genome shotgun (WGS) entry which is preliminary data.</text>
</comment>